<accession>A0AAE3KQB8</accession>
<organism evidence="11 12">
    <name type="scientific">Limnofasciculus baicalensis BBK-W-15</name>
    <dbReference type="NCBI Taxonomy" id="2699891"/>
    <lineage>
        <taxon>Bacteria</taxon>
        <taxon>Bacillati</taxon>
        <taxon>Cyanobacteriota</taxon>
        <taxon>Cyanophyceae</taxon>
        <taxon>Coleofasciculales</taxon>
        <taxon>Coleofasciculaceae</taxon>
        <taxon>Limnofasciculus</taxon>
        <taxon>Limnofasciculus baicalensis</taxon>
    </lineage>
</organism>
<name>A0AAE3KQB8_9CYAN</name>
<dbReference type="GO" id="GO:0033281">
    <property type="term" value="C:TAT protein transport complex"/>
    <property type="evidence" value="ECO:0007669"/>
    <property type="project" value="UniProtKB-UniRule"/>
</dbReference>
<dbReference type="GO" id="GO:0008320">
    <property type="term" value="F:protein transmembrane transporter activity"/>
    <property type="evidence" value="ECO:0007669"/>
    <property type="project" value="UniProtKB-UniRule"/>
</dbReference>
<sequence>MFGFGWLEAGIIGIVALVVFGPKKIPEMGRALGKTLTGFKDEINNPTSEKDNTEEDKS</sequence>
<dbReference type="InterPro" id="IPR006312">
    <property type="entry name" value="TatA/E"/>
</dbReference>
<evidence type="ECO:0000313" key="12">
    <source>
        <dbReference type="Proteomes" id="UP001204953"/>
    </source>
</evidence>
<comment type="caution">
    <text evidence="11">The sequence shown here is derived from an EMBL/GenBank/DDBJ whole genome shotgun (WGS) entry which is preliminary data.</text>
</comment>
<reference evidence="11" key="1">
    <citation type="submission" date="2022-06" db="EMBL/GenBank/DDBJ databases">
        <title>New cyanobacteria of genus Symplocastrum in benthos of Lake Baikal.</title>
        <authorList>
            <person name="Sorokovikova E."/>
            <person name="Tikhonova I."/>
            <person name="Krasnopeev A."/>
            <person name="Evseev P."/>
            <person name="Gladkikh A."/>
            <person name="Belykh O."/>
        </authorList>
    </citation>
    <scope>NUCLEOTIDE SEQUENCE</scope>
    <source>
        <strain evidence="11">BBK-W-15</strain>
    </source>
</reference>
<dbReference type="PANTHER" id="PTHR33162:SF1">
    <property type="entry name" value="SEC-INDEPENDENT PROTEIN TRANSLOCASE PROTEIN TATA, CHLOROPLASTIC"/>
    <property type="match status" value="1"/>
</dbReference>
<keyword evidence="3 9" id="KW-0812">Transmembrane</keyword>
<evidence type="ECO:0000256" key="8">
    <source>
        <dbReference type="ARBA" id="ARBA00025340"/>
    </source>
</evidence>
<comment type="function">
    <text evidence="9">Part of the twin-arginine translocation (Tat) system that transports large folded proteins containing a characteristic twin-arginine motif in their signal peptide across membranes. TatA could form the protein-conducting channel of the Tat system.</text>
</comment>
<keyword evidence="12" id="KW-1185">Reference proteome</keyword>
<gene>
    <name evidence="9" type="primary">tatA</name>
    <name evidence="11" type="ORF">NJ959_28410</name>
</gene>
<evidence type="ECO:0000256" key="9">
    <source>
        <dbReference type="HAMAP-Rule" id="MF_00236"/>
    </source>
</evidence>
<dbReference type="PANTHER" id="PTHR33162">
    <property type="entry name" value="SEC-INDEPENDENT PROTEIN TRANSLOCASE PROTEIN TATA, CHLOROPLASTIC"/>
    <property type="match status" value="1"/>
</dbReference>
<dbReference type="HAMAP" id="MF_00236">
    <property type="entry name" value="TatA_E"/>
    <property type="match status" value="1"/>
</dbReference>
<evidence type="ECO:0000256" key="10">
    <source>
        <dbReference type="SAM" id="MobiDB-lite"/>
    </source>
</evidence>
<keyword evidence="5 9" id="KW-1133">Transmembrane helix</keyword>
<dbReference type="Gene3D" id="1.20.5.3310">
    <property type="match status" value="1"/>
</dbReference>
<evidence type="ECO:0000256" key="1">
    <source>
        <dbReference type="ARBA" id="ARBA00004167"/>
    </source>
</evidence>
<keyword evidence="2 9" id="KW-0813">Transport</keyword>
<dbReference type="InterPro" id="IPR003369">
    <property type="entry name" value="TatA/B/E"/>
</dbReference>
<keyword evidence="7 9" id="KW-0472">Membrane</keyword>
<dbReference type="PRINTS" id="PR01506">
    <property type="entry name" value="TATBPROTEIN"/>
</dbReference>
<proteinExistence type="inferred from homology"/>
<evidence type="ECO:0000256" key="6">
    <source>
        <dbReference type="ARBA" id="ARBA00023010"/>
    </source>
</evidence>
<comment type="function">
    <text evidence="8">Part of the twin-arginine translocation (Tat) system that transports large folded proteins containing a characteristic twin-arginine motif in their signal peptide across the thylakoid membrane. Involved in delta pH-dependent protein transport required for chloroplast development, especially thylakoid membrane formation. TATC and TATB mediate precursor recognition, whereas TATA facilitates translocation.</text>
</comment>
<evidence type="ECO:0000256" key="2">
    <source>
        <dbReference type="ARBA" id="ARBA00022448"/>
    </source>
</evidence>
<dbReference type="AlphaFoldDB" id="A0AAE3KQB8"/>
<feature type="transmembrane region" description="Helical" evidence="9">
    <location>
        <begin position="6"/>
        <end position="22"/>
    </location>
</feature>
<dbReference type="Proteomes" id="UP001204953">
    <property type="component" value="Unassembled WGS sequence"/>
</dbReference>
<dbReference type="GO" id="GO:0006886">
    <property type="term" value="P:intracellular protein transport"/>
    <property type="evidence" value="ECO:0007669"/>
    <property type="project" value="UniProtKB-ARBA"/>
</dbReference>
<dbReference type="RefSeq" id="WP_254015078.1">
    <property type="nucleotide sequence ID" value="NZ_JAMZMM010000568.1"/>
</dbReference>
<comment type="subcellular location">
    <subcellularLocation>
        <location evidence="9">Cell membrane</location>
        <topology evidence="9">Single-pass membrane protein</topology>
    </subcellularLocation>
    <subcellularLocation>
        <location evidence="1">Membrane</location>
        <topology evidence="1">Single-pass membrane protein</topology>
    </subcellularLocation>
</comment>
<comment type="similarity">
    <text evidence="9">Belongs to the TatA/E family.</text>
</comment>
<keyword evidence="9" id="KW-1003">Cell membrane</keyword>
<dbReference type="NCBIfam" id="TIGR01411">
    <property type="entry name" value="tatAE"/>
    <property type="match status" value="1"/>
</dbReference>
<keyword evidence="6 9" id="KW-0811">Translocation</keyword>
<evidence type="ECO:0000256" key="3">
    <source>
        <dbReference type="ARBA" id="ARBA00022692"/>
    </source>
</evidence>
<evidence type="ECO:0000256" key="4">
    <source>
        <dbReference type="ARBA" id="ARBA00022927"/>
    </source>
</evidence>
<comment type="subunit">
    <text evidence="9">Forms a complex with TatC.</text>
</comment>
<feature type="region of interest" description="Disordered" evidence="10">
    <location>
        <begin position="39"/>
        <end position="58"/>
    </location>
</feature>
<dbReference type="EMBL" id="JAMZMM010000568">
    <property type="protein sequence ID" value="MCP2732360.1"/>
    <property type="molecule type" value="Genomic_DNA"/>
</dbReference>
<evidence type="ECO:0000256" key="5">
    <source>
        <dbReference type="ARBA" id="ARBA00022989"/>
    </source>
</evidence>
<evidence type="ECO:0000313" key="11">
    <source>
        <dbReference type="EMBL" id="MCP2732360.1"/>
    </source>
</evidence>
<protein>
    <recommendedName>
        <fullName evidence="9">Sec-independent protein translocase protein TatA</fullName>
    </recommendedName>
</protein>
<dbReference type="Pfam" id="PF02416">
    <property type="entry name" value="TatA_B_E"/>
    <property type="match status" value="1"/>
</dbReference>
<dbReference type="GO" id="GO:0043953">
    <property type="term" value="P:protein transport by the Tat complex"/>
    <property type="evidence" value="ECO:0007669"/>
    <property type="project" value="UniProtKB-UniRule"/>
</dbReference>
<evidence type="ECO:0000256" key="7">
    <source>
        <dbReference type="ARBA" id="ARBA00023136"/>
    </source>
</evidence>
<keyword evidence="4 9" id="KW-0653">Protein transport</keyword>